<dbReference type="RefSeq" id="WP_184676334.1">
    <property type="nucleotide sequence ID" value="NZ_JACHGY010000001.1"/>
</dbReference>
<comment type="caution">
    <text evidence="2">The sequence shown here is derived from an EMBL/GenBank/DDBJ whole genome shotgun (WGS) entry which is preliminary data.</text>
</comment>
<dbReference type="AlphaFoldDB" id="A0A7X0LJQ0"/>
<evidence type="ECO:0008006" key="4">
    <source>
        <dbReference type="Google" id="ProtNLM"/>
    </source>
</evidence>
<feature type="transmembrane region" description="Helical" evidence="1">
    <location>
        <begin position="268"/>
        <end position="288"/>
    </location>
</feature>
<feature type="transmembrane region" description="Helical" evidence="1">
    <location>
        <begin position="425"/>
        <end position="450"/>
    </location>
</feature>
<feature type="transmembrane region" description="Helical" evidence="1">
    <location>
        <begin position="38"/>
        <end position="59"/>
    </location>
</feature>
<feature type="transmembrane region" description="Helical" evidence="1">
    <location>
        <begin position="79"/>
        <end position="101"/>
    </location>
</feature>
<sequence>MSAITGLLQVPGRTTGWIDDRMNPIVVKELRQAVKSRFVVAVLMLMLSILMIILTAVLLGQDPRRGFDEDAGSELFLVFQSILLATCMLFVPLYVGIRLAAERSTATSDLIYVTTIRPSSIVWGKLLAGMIVTALTFSACAPFMVITYLLRGIDLPTILFVLSLDVLIVLAATQLAIFVGTMPIGWPVKAFLSLVLIGMSVMGFIGMTIFVGDELLRSGIGSAMDDRDFWIGMAVFVGSWLAGVALVFFLSVAMITPATANRALVPRLYFTLVCVGSFVGFFYLTRNVGTMEPLVAWLVGVFIMLTLASVISSSERENLGPRLRRGIPRSRLLRVPAFFFYSGAAGGLLWVQGLLLLSMLAVYIAKAYFEGLIASGASSTFRYSSYDPFPDEWLPRFASTSMWVIGYLLLSVIICRRSTKMKNGVIVTGVMGLIIMAAVSVVPMIIAYAMDPDRWDFNVEFWLLLNPFGPLFCEKGDWTGTYGSIAFILSIIFFVVMQLVNLPWYWRQFRGFAPPASTNSKGLNADPALDDGPGPGVAADG</sequence>
<reference evidence="2 3" key="1">
    <citation type="submission" date="2020-08" db="EMBL/GenBank/DDBJ databases">
        <title>Genomic Encyclopedia of Type Strains, Phase IV (KMG-IV): sequencing the most valuable type-strain genomes for metagenomic binning, comparative biology and taxonomic classification.</title>
        <authorList>
            <person name="Goeker M."/>
        </authorList>
    </citation>
    <scope>NUCLEOTIDE SEQUENCE [LARGE SCALE GENOMIC DNA]</scope>
    <source>
        <strain evidence="2 3">DSM 103725</strain>
    </source>
</reference>
<evidence type="ECO:0000313" key="2">
    <source>
        <dbReference type="EMBL" id="MBB6428836.1"/>
    </source>
</evidence>
<accession>A0A7X0LJQ0</accession>
<evidence type="ECO:0000256" key="1">
    <source>
        <dbReference type="SAM" id="Phobius"/>
    </source>
</evidence>
<organism evidence="2 3">
    <name type="scientific">Algisphaera agarilytica</name>
    <dbReference type="NCBI Taxonomy" id="1385975"/>
    <lineage>
        <taxon>Bacteria</taxon>
        <taxon>Pseudomonadati</taxon>
        <taxon>Planctomycetota</taxon>
        <taxon>Phycisphaerae</taxon>
        <taxon>Phycisphaerales</taxon>
        <taxon>Phycisphaeraceae</taxon>
        <taxon>Algisphaera</taxon>
    </lineage>
</organism>
<evidence type="ECO:0000313" key="3">
    <source>
        <dbReference type="Proteomes" id="UP000541810"/>
    </source>
</evidence>
<gene>
    <name evidence="2" type="ORF">HNQ40_000642</name>
</gene>
<keyword evidence="1" id="KW-0472">Membrane</keyword>
<keyword evidence="1" id="KW-0812">Transmembrane</keyword>
<feature type="transmembrane region" description="Helical" evidence="1">
    <location>
        <begin position="191"/>
        <end position="210"/>
    </location>
</feature>
<feature type="transmembrane region" description="Helical" evidence="1">
    <location>
        <begin position="158"/>
        <end position="179"/>
    </location>
</feature>
<feature type="transmembrane region" description="Helical" evidence="1">
    <location>
        <begin position="332"/>
        <end position="365"/>
    </location>
</feature>
<protein>
    <recommendedName>
        <fullName evidence="4">ABC-2 family transporter protein</fullName>
    </recommendedName>
</protein>
<feature type="transmembrane region" description="Helical" evidence="1">
    <location>
        <begin position="122"/>
        <end position="146"/>
    </location>
</feature>
<dbReference type="EMBL" id="JACHGY010000001">
    <property type="protein sequence ID" value="MBB6428836.1"/>
    <property type="molecule type" value="Genomic_DNA"/>
</dbReference>
<feature type="transmembrane region" description="Helical" evidence="1">
    <location>
        <begin position="393"/>
        <end position="413"/>
    </location>
</feature>
<dbReference type="Proteomes" id="UP000541810">
    <property type="component" value="Unassembled WGS sequence"/>
</dbReference>
<feature type="transmembrane region" description="Helical" evidence="1">
    <location>
        <begin position="485"/>
        <end position="506"/>
    </location>
</feature>
<name>A0A7X0LJQ0_9BACT</name>
<keyword evidence="3" id="KW-1185">Reference proteome</keyword>
<keyword evidence="1" id="KW-1133">Transmembrane helix</keyword>
<proteinExistence type="predicted"/>
<feature type="transmembrane region" description="Helical" evidence="1">
    <location>
        <begin position="294"/>
        <end position="311"/>
    </location>
</feature>
<feature type="transmembrane region" description="Helical" evidence="1">
    <location>
        <begin position="230"/>
        <end position="256"/>
    </location>
</feature>